<keyword evidence="5" id="KW-1185">Reference proteome</keyword>
<dbReference type="GO" id="GO:0030288">
    <property type="term" value="C:outer membrane-bounded periplasmic space"/>
    <property type="evidence" value="ECO:0007669"/>
    <property type="project" value="TreeGrafter"/>
</dbReference>
<accession>A0A547PXS4</accession>
<feature type="region of interest" description="Disordered" evidence="2">
    <location>
        <begin position="1"/>
        <end position="20"/>
    </location>
</feature>
<dbReference type="Pfam" id="PF13531">
    <property type="entry name" value="SBP_bac_11"/>
    <property type="match status" value="1"/>
</dbReference>
<feature type="transmembrane region" description="Helical" evidence="3">
    <location>
        <begin position="72"/>
        <end position="90"/>
    </location>
</feature>
<dbReference type="Proteomes" id="UP000318590">
    <property type="component" value="Unassembled WGS sequence"/>
</dbReference>
<keyword evidence="3" id="KW-0472">Membrane</keyword>
<protein>
    <submittedName>
        <fullName evidence="4">ABC transporter substrate-binding protein</fullName>
    </submittedName>
</protein>
<evidence type="ECO:0000313" key="4">
    <source>
        <dbReference type="EMBL" id="TRD18932.1"/>
    </source>
</evidence>
<keyword evidence="3" id="KW-0812">Transmembrane</keyword>
<dbReference type="PANTHER" id="PTHR30006:SF25">
    <property type="entry name" value="PHOSPHOGLYCERATE TRANSPORT REGULATORY PROTEIN PGTC"/>
    <property type="match status" value="1"/>
</dbReference>
<evidence type="ECO:0000256" key="2">
    <source>
        <dbReference type="SAM" id="MobiDB-lite"/>
    </source>
</evidence>
<sequence length="485" mass="54841">MRAPRRTSHRPDYCGVRHSTPDKTPVSHVRRLIRNVSLLYPWNLIVMPQFFRRKSNNVKRPRRSPNFMVPRLYLVWILAVGLLICGPARGQAERLRILTSFSPEITSSFESLWAQEHSSIPTDILSKNTVSAIEEIQRGNARSFDLFWSSSPEAFVMLNRQGAFVAEDNCGPDGPVPVEVIAISSIGWAQRRDSMIMMPNTWDDLLHPIHRGKIAMARPARSGSVHFIIESLLQDRGWHAGWSYVLGLTGNLSTLTARSLGVIDGLANERFDIGITTDVLTRSRSSEILFRYGQPAYLMQAHIGILKGGQSVDAACEFVRMLLSQDDQSQLLKPNTTQIPIDASLRSIALSDDAPTTAEQIIEARIDFDAEVSADRYWIVNSIFDLAISDHLDQRRTQWQRYDRLKILLPEQDLTEIYNLLTDLPISERDAAETALRFRAGLRPDTTQSMTPTERLVLDSWRDRLITQLEATDAALSALEEDVPR</sequence>
<dbReference type="PANTHER" id="PTHR30006">
    <property type="entry name" value="THIAMINE-BINDING PERIPLASMIC PROTEIN-RELATED"/>
    <property type="match status" value="1"/>
</dbReference>
<evidence type="ECO:0000256" key="3">
    <source>
        <dbReference type="SAM" id="Phobius"/>
    </source>
</evidence>
<dbReference type="Gene3D" id="3.40.190.10">
    <property type="entry name" value="Periplasmic binding protein-like II"/>
    <property type="match status" value="2"/>
</dbReference>
<evidence type="ECO:0000313" key="5">
    <source>
        <dbReference type="Proteomes" id="UP000318590"/>
    </source>
</evidence>
<evidence type="ECO:0000256" key="1">
    <source>
        <dbReference type="ARBA" id="ARBA00022729"/>
    </source>
</evidence>
<comment type="caution">
    <text evidence="4">The sequence shown here is derived from an EMBL/GenBank/DDBJ whole genome shotgun (WGS) entry which is preliminary data.</text>
</comment>
<name>A0A547PXS4_9RHOB</name>
<organism evidence="4 5">
    <name type="scientific">Palleronia caenipelagi</name>
    <dbReference type="NCBI Taxonomy" id="2489174"/>
    <lineage>
        <taxon>Bacteria</taxon>
        <taxon>Pseudomonadati</taxon>
        <taxon>Pseudomonadota</taxon>
        <taxon>Alphaproteobacteria</taxon>
        <taxon>Rhodobacterales</taxon>
        <taxon>Roseobacteraceae</taxon>
        <taxon>Palleronia</taxon>
    </lineage>
</organism>
<dbReference type="AlphaFoldDB" id="A0A547PXS4"/>
<gene>
    <name evidence="4" type="ORF">FEV53_11255</name>
</gene>
<dbReference type="SUPFAM" id="SSF53850">
    <property type="entry name" value="Periplasmic binding protein-like II"/>
    <property type="match status" value="1"/>
</dbReference>
<keyword evidence="3" id="KW-1133">Transmembrane helix</keyword>
<reference evidence="4 5" key="1">
    <citation type="submission" date="2019-06" db="EMBL/GenBank/DDBJ databases">
        <title>Paenimaribius caenipelagi gen. nov., sp. nov., isolated from a tidal flat.</title>
        <authorList>
            <person name="Yoon J.-H."/>
        </authorList>
    </citation>
    <scope>NUCLEOTIDE SEQUENCE [LARGE SCALE GENOMIC DNA]</scope>
    <source>
        <strain evidence="4 5">JBTF-M29</strain>
    </source>
</reference>
<dbReference type="OrthoDB" id="9766989at2"/>
<keyword evidence="1" id="KW-0732">Signal</keyword>
<dbReference type="EMBL" id="VFSV01000018">
    <property type="protein sequence ID" value="TRD18932.1"/>
    <property type="molecule type" value="Genomic_DNA"/>
</dbReference>
<proteinExistence type="predicted"/>